<dbReference type="KEGG" id="eus:EUTSA_v10022226mg"/>
<evidence type="ECO:0000256" key="1">
    <source>
        <dbReference type="ARBA" id="ARBA00006722"/>
    </source>
</evidence>
<dbReference type="Gramene" id="ESQ49583">
    <property type="protein sequence ID" value="ESQ49583"/>
    <property type="gene ID" value="EUTSA_v10022226mg"/>
</dbReference>
<dbReference type="PANTHER" id="PTHR33830">
    <property type="entry name" value="DEFENSIN-LIKE PROTEIN 184-RELATED"/>
    <property type="match status" value="1"/>
</dbReference>
<keyword evidence="8" id="KW-1185">Reference proteome</keyword>
<evidence type="ECO:0000256" key="2">
    <source>
        <dbReference type="ARBA" id="ARBA00022529"/>
    </source>
</evidence>
<dbReference type="GO" id="GO:0050832">
    <property type="term" value="P:defense response to fungus"/>
    <property type="evidence" value="ECO:0007669"/>
    <property type="project" value="UniProtKB-KW"/>
</dbReference>
<evidence type="ECO:0000256" key="3">
    <source>
        <dbReference type="ARBA" id="ARBA00022577"/>
    </source>
</evidence>
<sequence length="77" mass="8717">MKMSFSSFLLVLIVVFLISFSENKKMVGEANKCFDGWACEGEDNCREKCMAEHKGNGICDLYTPPLVPKQCLCHYDC</sequence>
<proteinExistence type="inferred from homology"/>
<evidence type="ECO:0000313" key="8">
    <source>
        <dbReference type="Proteomes" id="UP000030689"/>
    </source>
</evidence>
<dbReference type="InterPro" id="IPR010851">
    <property type="entry name" value="DEFL"/>
</dbReference>
<evidence type="ECO:0000313" key="7">
    <source>
        <dbReference type="EMBL" id="ESQ49583.1"/>
    </source>
</evidence>
<evidence type="ECO:0000256" key="5">
    <source>
        <dbReference type="ARBA" id="ARBA00023157"/>
    </source>
</evidence>
<dbReference type="OrthoDB" id="1612940at2759"/>
<organism evidence="7 8">
    <name type="scientific">Eutrema salsugineum</name>
    <name type="common">Saltwater cress</name>
    <name type="synonym">Sisymbrium salsugineum</name>
    <dbReference type="NCBI Taxonomy" id="72664"/>
    <lineage>
        <taxon>Eukaryota</taxon>
        <taxon>Viridiplantae</taxon>
        <taxon>Streptophyta</taxon>
        <taxon>Embryophyta</taxon>
        <taxon>Tracheophyta</taxon>
        <taxon>Spermatophyta</taxon>
        <taxon>Magnoliopsida</taxon>
        <taxon>eudicotyledons</taxon>
        <taxon>Gunneridae</taxon>
        <taxon>Pentapetalae</taxon>
        <taxon>rosids</taxon>
        <taxon>malvids</taxon>
        <taxon>Brassicales</taxon>
        <taxon>Brassicaceae</taxon>
        <taxon>Eutremeae</taxon>
        <taxon>Eutrema</taxon>
    </lineage>
</organism>
<accession>V4MAX8</accession>
<comment type="similarity">
    <text evidence="1">Belongs to the DEFL family.</text>
</comment>
<evidence type="ECO:0008006" key="9">
    <source>
        <dbReference type="Google" id="ProtNLM"/>
    </source>
</evidence>
<dbReference type="Pfam" id="PF25052">
    <property type="entry name" value="AtDEF-like"/>
    <property type="match status" value="1"/>
</dbReference>
<protein>
    <recommendedName>
        <fullName evidence="9">Knottin scorpion toxin-like domain-containing protein</fullName>
    </recommendedName>
</protein>
<reference evidence="7 8" key="1">
    <citation type="journal article" date="2013" name="Front. Plant Sci.">
        <title>The Reference Genome of the Halophytic Plant Eutrema salsugineum.</title>
        <authorList>
            <person name="Yang R."/>
            <person name="Jarvis D.E."/>
            <person name="Chen H."/>
            <person name="Beilstein M.A."/>
            <person name="Grimwood J."/>
            <person name="Jenkins J."/>
            <person name="Shu S."/>
            <person name="Prochnik S."/>
            <person name="Xin M."/>
            <person name="Ma C."/>
            <person name="Schmutz J."/>
            <person name="Wing R.A."/>
            <person name="Mitchell-Olds T."/>
            <person name="Schumaker K.S."/>
            <person name="Wang X."/>
        </authorList>
    </citation>
    <scope>NUCLEOTIDE SEQUENCE [LARGE SCALE GENOMIC DNA]</scope>
</reference>
<name>V4MAX8_EUTSA</name>
<dbReference type="AlphaFoldDB" id="V4MAX8"/>
<dbReference type="eggNOG" id="ENOG502T0F4">
    <property type="taxonomic scope" value="Eukaryota"/>
</dbReference>
<evidence type="ECO:0000256" key="6">
    <source>
        <dbReference type="SAM" id="SignalP"/>
    </source>
</evidence>
<dbReference type="PANTHER" id="PTHR33830:SF30">
    <property type="entry name" value="DEFENSIN-LIKE PROTEIN 184-RELATED"/>
    <property type="match status" value="1"/>
</dbReference>
<dbReference type="OMA" id="GEDACKE"/>
<keyword evidence="2" id="KW-0929">Antimicrobial</keyword>
<feature type="signal peptide" evidence="6">
    <location>
        <begin position="1"/>
        <end position="23"/>
    </location>
</feature>
<keyword evidence="3" id="KW-0295">Fungicide</keyword>
<evidence type="ECO:0000256" key="4">
    <source>
        <dbReference type="ARBA" id="ARBA00022821"/>
    </source>
</evidence>
<dbReference type="EMBL" id="KI517408">
    <property type="protein sequence ID" value="ESQ49583.1"/>
    <property type="molecule type" value="Genomic_DNA"/>
</dbReference>
<keyword evidence="4" id="KW-0611">Plant defense</keyword>
<feature type="chain" id="PRO_5004722580" description="Knottin scorpion toxin-like domain-containing protein" evidence="6">
    <location>
        <begin position="24"/>
        <end position="77"/>
    </location>
</feature>
<keyword evidence="6" id="KW-0732">Signal</keyword>
<gene>
    <name evidence="7" type="ORF">EUTSA_v10022226mg</name>
</gene>
<keyword evidence="5" id="KW-1015">Disulfide bond</keyword>
<dbReference type="GO" id="GO:0031640">
    <property type="term" value="P:killing of cells of another organism"/>
    <property type="evidence" value="ECO:0007669"/>
    <property type="project" value="UniProtKB-KW"/>
</dbReference>
<dbReference type="Proteomes" id="UP000030689">
    <property type="component" value="Unassembled WGS sequence"/>
</dbReference>